<dbReference type="AlphaFoldDB" id="E4RZ40"/>
<keyword evidence="2" id="KW-1185">Reference proteome</keyword>
<dbReference type="Gene3D" id="1.10.1510.10">
    <property type="entry name" value="Uncharacterised protein YqeY/AIM41 PF09424, N-terminal domain"/>
    <property type="match status" value="1"/>
</dbReference>
<dbReference type="InterPro" id="IPR019004">
    <property type="entry name" value="YqeY/Aim41"/>
</dbReference>
<reference key="1">
    <citation type="submission" date="2010-11" db="EMBL/GenBank/DDBJ databases">
        <title>The complete genome of Leadbetterella byssophila DSM 17132.</title>
        <authorList>
            <consortium name="US DOE Joint Genome Institute (JGI-PGF)"/>
            <person name="Lucas S."/>
            <person name="Copeland A."/>
            <person name="Lapidus A."/>
            <person name="Glavina del Rio T."/>
            <person name="Dalin E."/>
            <person name="Tice H."/>
            <person name="Bruce D."/>
            <person name="Goodwin L."/>
            <person name="Pitluck S."/>
            <person name="Kyrpides N."/>
            <person name="Mavromatis K."/>
            <person name="Ivanova N."/>
            <person name="Teshima H."/>
            <person name="Brettin T."/>
            <person name="Detter J.C."/>
            <person name="Han C."/>
            <person name="Tapia R."/>
            <person name="Land M."/>
            <person name="Hauser L."/>
            <person name="Markowitz V."/>
            <person name="Cheng J.-F."/>
            <person name="Hugenholtz P."/>
            <person name="Woyke T."/>
            <person name="Wu D."/>
            <person name="Tindall B."/>
            <person name="Pomrenke H.G."/>
            <person name="Brambilla E."/>
            <person name="Klenk H.-P."/>
            <person name="Eisen J.A."/>
        </authorList>
    </citation>
    <scope>NUCLEOTIDE SEQUENCE [LARGE SCALE GENOMIC DNA]</scope>
    <source>
        <strain>DSM 17132</strain>
    </source>
</reference>
<dbReference type="GO" id="GO:0016884">
    <property type="term" value="F:carbon-nitrogen ligase activity, with glutamine as amido-N-donor"/>
    <property type="evidence" value="ECO:0007669"/>
    <property type="project" value="InterPro"/>
</dbReference>
<dbReference type="InterPro" id="IPR003789">
    <property type="entry name" value="Asn/Gln_tRNA_amidoTrase-B-like"/>
</dbReference>
<proteinExistence type="predicted"/>
<dbReference type="OrthoDB" id="9788127at2"/>
<gene>
    <name evidence="1" type="ordered locus">Lbys_3510</name>
</gene>
<dbReference type="EMBL" id="CP002305">
    <property type="protein sequence ID" value="ADQ19158.1"/>
    <property type="molecule type" value="Genomic_DNA"/>
</dbReference>
<reference evidence="1 2" key="2">
    <citation type="journal article" date="2011" name="Stand. Genomic Sci.">
        <title>Complete genome sequence of Leadbetterella byssophila type strain (4M15).</title>
        <authorList>
            <person name="Abt B."/>
            <person name="Teshima H."/>
            <person name="Lucas S."/>
            <person name="Lapidus A."/>
            <person name="Del Rio T.G."/>
            <person name="Nolan M."/>
            <person name="Tice H."/>
            <person name="Cheng J.F."/>
            <person name="Pitluck S."/>
            <person name="Liolios K."/>
            <person name="Pagani I."/>
            <person name="Ivanova N."/>
            <person name="Mavromatis K."/>
            <person name="Pati A."/>
            <person name="Tapia R."/>
            <person name="Han C."/>
            <person name="Goodwin L."/>
            <person name="Chen A."/>
            <person name="Palaniappan K."/>
            <person name="Land M."/>
            <person name="Hauser L."/>
            <person name="Chang Y.J."/>
            <person name="Jeffries C.D."/>
            <person name="Rohde M."/>
            <person name="Goker M."/>
            <person name="Tindall B.J."/>
            <person name="Detter J.C."/>
            <person name="Woyke T."/>
            <person name="Bristow J."/>
            <person name="Eisen J.A."/>
            <person name="Markowitz V."/>
            <person name="Hugenholtz P."/>
            <person name="Klenk H.P."/>
            <person name="Kyrpides N.C."/>
        </authorList>
    </citation>
    <scope>NUCLEOTIDE SEQUENCE [LARGE SCALE GENOMIC DNA]</scope>
    <source>
        <strain evidence="2">DSM 17132 / JCM 16389 / KACC 11308 / NBRC 106382 / 4M15</strain>
    </source>
</reference>
<evidence type="ECO:0000313" key="2">
    <source>
        <dbReference type="Proteomes" id="UP000007435"/>
    </source>
</evidence>
<dbReference type="InterPro" id="IPR023168">
    <property type="entry name" value="GatB_Yqey_C_2"/>
</dbReference>
<protein>
    <recommendedName>
        <fullName evidence="3">GatB/YqeY domain-containing protein</fullName>
    </recommendedName>
</protein>
<dbReference type="SUPFAM" id="SSF89095">
    <property type="entry name" value="GatB/YqeY motif"/>
    <property type="match status" value="1"/>
</dbReference>
<dbReference type="Pfam" id="PF09424">
    <property type="entry name" value="YqeY"/>
    <property type="match status" value="1"/>
</dbReference>
<organism evidence="1 2">
    <name type="scientific">Leadbetterella byssophila (strain DSM 17132 / JCM 16389 / KACC 11308 / NBRC 106382 / 4M15)</name>
    <dbReference type="NCBI Taxonomy" id="649349"/>
    <lineage>
        <taxon>Bacteria</taxon>
        <taxon>Pseudomonadati</taxon>
        <taxon>Bacteroidota</taxon>
        <taxon>Cytophagia</taxon>
        <taxon>Cytophagales</taxon>
        <taxon>Leadbetterellaceae</taxon>
        <taxon>Leadbetterella</taxon>
    </lineage>
</organism>
<evidence type="ECO:0000313" key="1">
    <source>
        <dbReference type="EMBL" id="ADQ19158.1"/>
    </source>
</evidence>
<dbReference type="STRING" id="649349.Lbys_3510"/>
<dbReference type="HOGENOM" id="CLU_079430_2_0_10"/>
<dbReference type="PANTHER" id="PTHR28055:SF1">
    <property type="entry name" value="ALTERED INHERITANCE OF MITOCHONDRIA PROTEIN 41, MITOCHONDRIAL"/>
    <property type="match status" value="1"/>
</dbReference>
<dbReference type="Proteomes" id="UP000007435">
    <property type="component" value="Chromosome"/>
</dbReference>
<dbReference type="eggNOG" id="COG1610">
    <property type="taxonomic scope" value="Bacteria"/>
</dbReference>
<dbReference type="InterPro" id="IPR042184">
    <property type="entry name" value="YqeY/Aim41_N"/>
</dbReference>
<sequence>MSLKAKIDADIKAAMLAKDQAKLLALRDIKKAILLEETKPGASAALSEGDEMRILQKAVKQRKDSAEIYKTQNRSDLLEKELAEIAIIEAYLPAAMSEEELETAIKSIIEKVGAAAPSDLGKVMGVASKELAGKADGRAISEMAKKLLA</sequence>
<accession>E4RZ40</accession>
<dbReference type="Gene3D" id="1.10.10.410">
    <property type="match status" value="1"/>
</dbReference>
<dbReference type="RefSeq" id="WP_013410181.1">
    <property type="nucleotide sequence ID" value="NC_014655.1"/>
</dbReference>
<dbReference type="KEGG" id="lby:Lbys_3510"/>
<evidence type="ECO:0008006" key="3">
    <source>
        <dbReference type="Google" id="ProtNLM"/>
    </source>
</evidence>
<dbReference type="PANTHER" id="PTHR28055">
    <property type="entry name" value="ALTERED INHERITANCE OF MITOCHONDRIA PROTEIN 41, MITOCHONDRIAL"/>
    <property type="match status" value="1"/>
</dbReference>
<name>E4RZ40_LEAB4</name>